<dbReference type="InterPro" id="IPR036915">
    <property type="entry name" value="Cyclin-like_sf"/>
</dbReference>
<gene>
    <name evidence="4" type="primary">LOC34621654</name>
</gene>
<dbReference type="InterPro" id="IPR004367">
    <property type="entry name" value="Cyclin_C-dom"/>
</dbReference>
<dbReference type="AlphaFoldDB" id="A0A6P6RS59"/>
<organism evidence="3 4">
    <name type="scientific">Cyclospora cayetanensis</name>
    <dbReference type="NCBI Taxonomy" id="88456"/>
    <lineage>
        <taxon>Eukaryota</taxon>
        <taxon>Sar</taxon>
        <taxon>Alveolata</taxon>
        <taxon>Apicomplexa</taxon>
        <taxon>Conoidasida</taxon>
        <taxon>Coccidia</taxon>
        <taxon>Eucoccidiorida</taxon>
        <taxon>Eimeriorina</taxon>
        <taxon>Eimeriidae</taxon>
        <taxon>Cyclospora</taxon>
    </lineage>
</organism>
<dbReference type="Pfam" id="PF02984">
    <property type="entry name" value="Cyclin_C"/>
    <property type="match status" value="1"/>
</dbReference>
<feature type="compositionally biased region" description="Basic and acidic residues" evidence="1">
    <location>
        <begin position="156"/>
        <end position="165"/>
    </location>
</feature>
<dbReference type="GeneID" id="34621654"/>
<accession>A0A6P6RS59</accession>
<dbReference type="RefSeq" id="XP_026190651.1">
    <property type="nucleotide sequence ID" value="XM_026334866.1"/>
</dbReference>
<proteinExistence type="predicted"/>
<evidence type="ECO:0000259" key="2">
    <source>
        <dbReference type="Pfam" id="PF02984"/>
    </source>
</evidence>
<evidence type="ECO:0000256" key="1">
    <source>
        <dbReference type="SAM" id="MobiDB-lite"/>
    </source>
</evidence>
<sequence>MTPPTQIPLGAPCGRVPAEQVACKRNREATQHPSLAAPSKAAEPSASALWGPPYKQIRGQVGASGGPFAALTVAANRVTSKLLSPSLGGSQKLQSAVCIGAKGRAVLAVKGGNEAASATKELSPLGTPSGVLTLQGPEEKLTSPTDGSKPLSPPLQKEKEDDSTRTKPAVQPPCSAPASLEEPWRVSQRCRLFLYDLSAAYSRDTGQDNNHNSRTAQSGYCQEAFRADGAHPGDYLKGFKRLTPEARDLIVCILNKVAIQLAQQGSWQPQGKPQDSLDPRVAAVVGVAVQLFDRVMAVIHKGDAAYGVSAERKQHPLRGLAGRGGTSPLLLNQLIAIACFSFADRLEAIAATDYGTLVDIWRQNTAGMLRSAWPSSLTFTDALRSKLLLIERIIVAYIAPSGNIAVAPTSELTESLLNVGFLFATAHYRCALRKDGAEEAAAAAAAADEKEQRQREALVCTRTNSLEASPKEAAPSQANPFEDALICRGVSPAAAASTALSLRVSGSSRVDISRQVAQVFVRLALLDRNICLQFKPSTVAAAAAQLAMFHSGGASSFPPELQAALGAAAAAVAATGGTASFRAVRRCQFLMLHKWLSVKRILLQRGVGASGGSPGAVNEYLPDRLIAEWVQRGLTLPHHRRVLLAVQQHANSLVRCQAIAKQQELLQQQ</sequence>
<dbReference type="SUPFAM" id="SSF47954">
    <property type="entry name" value="Cyclin-like"/>
    <property type="match status" value="1"/>
</dbReference>
<feature type="domain" description="Cyclin C-terminal" evidence="2">
    <location>
        <begin position="511"/>
        <end position="567"/>
    </location>
</feature>
<dbReference type="OrthoDB" id="330932at2759"/>
<protein>
    <submittedName>
        <fullName evidence="4">Uncharacterized protein LOC34621654</fullName>
    </submittedName>
</protein>
<keyword evidence="3" id="KW-1185">Reference proteome</keyword>
<dbReference type="Gene3D" id="1.10.472.10">
    <property type="entry name" value="Cyclin-like"/>
    <property type="match status" value="1"/>
</dbReference>
<feature type="region of interest" description="Disordered" evidence="1">
    <location>
        <begin position="117"/>
        <end position="180"/>
    </location>
</feature>
<feature type="region of interest" description="Disordered" evidence="1">
    <location>
        <begin position="26"/>
        <end position="45"/>
    </location>
</feature>
<name>A0A6P6RS59_9EIME</name>
<dbReference type="Proteomes" id="UP000515125">
    <property type="component" value="Unplaced"/>
</dbReference>
<feature type="compositionally biased region" description="Low complexity" evidence="1">
    <location>
        <begin position="33"/>
        <end position="45"/>
    </location>
</feature>
<reference evidence="4" key="1">
    <citation type="submission" date="2025-08" db="UniProtKB">
        <authorList>
            <consortium name="RefSeq"/>
        </authorList>
    </citation>
    <scope>IDENTIFICATION</scope>
</reference>
<evidence type="ECO:0000313" key="4">
    <source>
        <dbReference type="RefSeq" id="XP_026190651.1"/>
    </source>
</evidence>
<feature type="non-terminal residue" evidence="4">
    <location>
        <position position="669"/>
    </location>
</feature>
<evidence type="ECO:0000313" key="3">
    <source>
        <dbReference type="Proteomes" id="UP000515125"/>
    </source>
</evidence>